<keyword evidence="4" id="KW-0645">Protease</keyword>
<evidence type="ECO:0000256" key="1">
    <source>
        <dbReference type="ARBA" id="ARBA00007090"/>
    </source>
</evidence>
<dbReference type="InterPro" id="IPR050396">
    <property type="entry name" value="Glycosyltr_51/Transpeptidase"/>
</dbReference>
<feature type="domain" description="PASTA" evidence="15">
    <location>
        <begin position="698"/>
        <end position="765"/>
    </location>
</feature>
<dbReference type="PROSITE" id="PS51178">
    <property type="entry name" value="PASTA"/>
    <property type="match status" value="1"/>
</dbReference>
<dbReference type="eggNOG" id="COG2815">
    <property type="taxonomic scope" value="Bacteria"/>
</dbReference>
<dbReference type="SUPFAM" id="SSF53955">
    <property type="entry name" value="Lysozyme-like"/>
    <property type="match status" value="1"/>
</dbReference>
<dbReference type="InterPro" id="IPR023346">
    <property type="entry name" value="Lysozyme-like_dom_sf"/>
</dbReference>
<dbReference type="GO" id="GO:0006508">
    <property type="term" value="P:proteolysis"/>
    <property type="evidence" value="ECO:0007669"/>
    <property type="project" value="UniProtKB-KW"/>
</dbReference>
<evidence type="ECO:0000256" key="5">
    <source>
        <dbReference type="ARBA" id="ARBA00022676"/>
    </source>
</evidence>
<sequence>MATGTSTEGRLGPGRIFGHLLTLGFLALLTGALVAALALPVVGGAGLAVRDMIGNISFTDLPPELQTPPLAQRSVILAADGTELATFYYENRQSVSLSDVAPDMREAIVAIEDARFYEHHGIDPIGILRALIRDTSSGSAVQGASTITQQYVRQALVEINTQNENQAGAKAATAKTLSRKLTEARYALALEQKLSKDQILEDYLNTVYFGSGAYGIAAAAQHYFSEDPSQLTLPQAALLAGVVNNPSRFDPILNPQDALARRNVVLQRMADLHYITQAQADAAMQAPIGLKVSKIPNGCATSVAPFFCQYVVDEILNNPAFGPTRAARTNLLLRGGLTISTTLDMHMQAAAQNAVNTVIPPDPTKNAGLAAAIDIVDPKTGAIRAMAVDRAFGSGEGETEVNLAADLAHGGSSGRHAGSTFKIFVLASALQQGIPTGLTLVSPNRITIKKGAMTDCNGAPTSEWNVANAGDSEAGTFDMVQATKLSVNTYFAQLEEKTGLCKPIQIAEAMGVRQATGAPLDQVPSFVLGAEDVDPLTIAGAFATLANQGTYCPPFAITAVTRQLGDTTTSIQVPASTCRRAIDPAIANGVTSLLTHVLEPGGTGAGLGIGRPAAGKTGTDDEYRNAWFSGYTPNLAASVWVGNPDSTTPMRAITVNGHYYREVFGATLAGPIWQKAMQEAVKNLPVQAFPQAPDSVLKGQPITVPDVAGQDPQTAVTTLQQLGLVVTVDPTPVYSDQPANTVAGTDPPAGSTVYVGNTITVHLSNGAGPSPSASLSPSASPSATESPSASPSPSASSSPPLIVPLPPPHHPGRGAPTPSG</sequence>
<keyword evidence="7" id="KW-0378">Hydrolase</keyword>
<comment type="similarity">
    <text evidence="1">In the C-terminal section; belongs to the transpeptidase family.</text>
</comment>
<evidence type="ECO:0000256" key="7">
    <source>
        <dbReference type="ARBA" id="ARBA00022801"/>
    </source>
</evidence>
<evidence type="ECO:0000313" key="16">
    <source>
        <dbReference type="EMBL" id="ABK53776.1"/>
    </source>
</evidence>
<evidence type="ECO:0000256" key="10">
    <source>
        <dbReference type="ARBA" id="ARBA00023268"/>
    </source>
</evidence>
<dbReference type="eggNOG" id="COG0744">
    <property type="taxonomic scope" value="Bacteria"/>
</dbReference>
<dbReference type="InterPro" id="IPR001264">
    <property type="entry name" value="Glyco_trans_51"/>
</dbReference>
<comment type="similarity">
    <text evidence="2">In the N-terminal section; belongs to the glycosyltransferase 51 family.</text>
</comment>
<dbReference type="STRING" id="351607.Acel_2004"/>
<dbReference type="Pfam" id="PF03793">
    <property type="entry name" value="PASTA"/>
    <property type="match status" value="1"/>
</dbReference>
<keyword evidence="5" id="KW-0328">Glycosyltransferase</keyword>
<evidence type="ECO:0000313" key="17">
    <source>
        <dbReference type="Proteomes" id="UP000008221"/>
    </source>
</evidence>
<evidence type="ECO:0000256" key="9">
    <source>
        <dbReference type="ARBA" id="ARBA00022984"/>
    </source>
</evidence>
<dbReference type="InterPro" id="IPR012338">
    <property type="entry name" value="Beta-lactam/transpept-like"/>
</dbReference>
<name>A0LWG6_ACIC1</name>
<reference evidence="16 17" key="1">
    <citation type="journal article" date="2009" name="Genome Res.">
        <title>Complete genome of the cellulolytic thermophile Acidothermus cellulolyticus 11B provides insights into its ecophysiological and evolutionary adaptations.</title>
        <authorList>
            <person name="Barabote R.D."/>
            <person name="Xie G."/>
            <person name="Leu D.H."/>
            <person name="Normand P."/>
            <person name="Necsulea A."/>
            <person name="Daubin V."/>
            <person name="Medigue C."/>
            <person name="Adney W.S."/>
            <person name="Xu X.C."/>
            <person name="Lapidus A."/>
            <person name="Parales R.E."/>
            <person name="Detter C."/>
            <person name="Pujic P."/>
            <person name="Bruce D."/>
            <person name="Lavire C."/>
            <person name="Challacombe J.F."/>
            <person name="Brettin T.S."/>
            <person name="Berry A.M."/>
        </authorList>
    </citation>
    <scope>NUCLEOTIDE SEQUENCE [LARGE SCALE GENOMIC DNA]</scope>
    <source>
        <strain evidence="17">ATCC 43068 / DSM 8971 / 11B</strain>
    </source>
</reference>
<evidence type="ECO:0000259" key="15">
    <source>
        <dbReference type="PROSITE" id="PS51178"/>
    </source>
</evidence>
<keyword evidence="11" id="KW-0961">Cell wall biogenesis/degradation</keyword>
<evidence type="ECO:0000256" key="12">
    <source>
        <dbReference type="ARBA" id="ARBA00034000"/>
    </source>
</evidence>
<dbReference type="CAZy" id="GT51">
    <property type="family name" value="Glycosyltransferase Family 51"/>
</dbReference>
<dbReference type="PANTHER" id="PTHR32282:SF33">
    <property type="entry name" value="PEPTIDOGLYCAN GLYCOSYLTRANSFERASE"/>
    <property type="match status" value="1"/>
</dbReference>
<dbReference type="InterPro" id="IPR001460">
    <property type="entry name" value="PCN-bd_Tpept"/>
</dbReference>
<dbReference type="FunFam" id="1.10.3810.10:FF:000001">
    <property type="entry name" value="Penicillin-binding protein 1A"/>
    <property type="match status" value="1"/>
</dbReference>
<dbReference type="GO" id="GO:0008955">
    <property type="term" value="F:peptidoglycan glycosyltransferase activity"/>
    <property type="evidence" value="ECO:0007669"/>
    <property type="project" value="UniProtKB-EC"/>
</dbReference>
<dbReference type="Pfam" id="PF00912">
    <property type="entry name" value="Transgly"/>
    <property type="match status" value="1"/>
</dbReference>
<dbReference type="GO" id="GO:0009252">
    <property type="term" value="P:peptidoglycan biosynthetic process"/>
    <property type="evidence" value="ECO:0007669"/>
    <property type="project" value="UniProtKB-KW"/>
</dbReference>
<dbReference type="CDD" id="cd06577">
    <property type="entry name" value="PASTA_pknB"/>
    <property type="match status" value="1"/>
</dbReference>
<protein>
    <submittedName>
        <fullName evidence="16">Glycosyl transferase, family 51</fullName>
    </submittedName>
</protein>
<dbReference type="EMBL" id="CP000481">
    <property type="protein sequence ID" value="ABK53776.1"/>
    <property type="molecule type" value="Genomic_DNA"/>
</dbReference>
<keyword evidence="9" id="KW-0573">Peptidoglycan synthesis</keyword>
<dbReference type="GO" id="GO:0071555">
    <property type="term" value="P:cell wall organization"/>
    <property type="evidence" value="ECO:0007669"/>
    <property type="project" value="UniProtKB-KW"/>
</dbReference>
<dbReference type="AlphaFoldDB" id="A0LWG6"/>
<dbReference type="GO" id="GO:0008658">
    <property type="term" value="F:penicillin binding"/>
    <property type="evidence" value="ECO:0007669"/>
    <property type="project" value="InterPro"/>
</dbReference>
<dbReference type="GO" id="GO:0030288">
    <property type="term" value="C:outer membrane-bounded periplasmic space"/>
    <property type="evidence" value="ECO:0007669"/>
    <property type="project" value="TreeGrafter"/>
</dbReference>
<keyword evidence="8" id="KW-0133">Cell shape</keyword>
<gene>
    <name evidence="16" type="ordered locus">Acel_2004</name>
</gene>
<feature type="compositionally biased region" description="Low complexity" evidence="14">
    <location>
        <begin position="765"/>
        <end position="800"/>
    </location>
</feature>
<dbReference type="Pfam" id="PF00905">
    <property type="entry name" value="Transpeptidase"/>
    <property type="match status" value="1"/>
</dbReference>
<evidence type="ECO:0000256" key="13">
    <source>
        <dbReference type="ARBA" id="ARBA00049902"/>
    </source>
</evidence>
<proteinExistence type="inferred from homology"/>
<evidence type="ECO:0000256" key="11">
    <source>
        <dbReference type="ARBA" id="ARBA00023316"/>
    </source>
</evidence>
<evidence type="ECO:0000256" key="14">
    <source>
        <dbReference type="SAM" id="MobiDB-lite"/>
    </source>
</evidence>
<evidence type="ECO:0000256" key="8">
    <source>
        <dbReference type="ARBA" id="ARBA00022960"/>
    </source>
</evidence>
<dbReference type="Gene3D" id="3.30.10.20">
    <property type="match status" value="1"/>
</dbReference>
<evidence type="ECO:0000256" key="6">
    <source>
        <dbReference type="ARBA" id="ARBA00022679"/>
    </source>
</evidence>
<keyword evidence="3" id="KW-0121">Carboxypeptidase</keyword>
<dbReference type="SMART" id="SM00740">
    <property type="entry name" value="PASTA"/>
    <property type="match status" value="1"/>
</dbReference>
<feature type="region of interest" description="Disordered" evidence="14">
    <location>
        <begin position="765"/>
        <end position="820"/>
    </location>
</feature>
<comment type="catalytic activity">
    <reaction evidence="12">
        <text>Preferential cleavage: (Ac)2-L-Lys-D-Ala-|-D-Ala. Also transpeptidation of peptidyl-alanyl moieties that are N-acyl substituents of D-alanine.</text>
        <dbReference type="EC" id="3.4.16.4"/>
    </reaction>
</comment>
<dbReference type="HOGENOM" id="CLU_006354_2_6_11"/>
<keyword evidence="6 16" id="KW-0808">Transferase</keyword>
<keyword evidence="17" id="KW-1185">Reference proteome</keyword>
<dbReference type="Proteomes" id="UP000008221">
    <property type="component" value="Chromosome"/>
</dbReference>
<dbReference type="InterPro" id="IPR005543">
    <property type="entry name" value="PASTA_dom"/>
</dbReference>
<dbReference type="RefSeq" id="WP_011720839.1">
    <property type="nucleotide sequence ID" value="NC_008578.1"/>
</dbReference>
<dbReference type="KEGG" id="ace:Acel_2004"/>
<dbReference type="PANTHER" id="PTHR32282">
    <property type="entry name" value="BINDING PROTEIN TRANSPEPTIDASE, PUTATIVE-RELATED"/>
    <property type="match status" value="1"/>
</dbReference>
<dbReference type="GO" id="GO:0009002">
    <property type="term" value="F:serine-type D-Ala-D-Ala carboxypeptidase activity"/>
    <property type="evidence" value="ECO:0007669"/>
    <property type="project" value="UniProtKB-EC"/>
</dbReference>
<dbReference type="Gene3D" id="1.10.3810.10">
    <property type="entry name" value="Biosynthetic peptidoglycan transglycosylase-like"/>
    <property type="match status" value="1"/>
</dbReference>
<dbReference type="Gene3D" id="3.40.710.10">
    <property type="entry name" value="DD-peptidase/beta-lactamase superfamily"/>
    <property type="match status" value="1"/>
</dbReference>
<evidence type="ECO:0000256" key="4">
    <source>
        <dbReference type="ARBA" id="ARBA00022670"/>
    </source>
</evidence>
<organism evidence="16 17">
    <name type="scientific">Acidothermus cellulolyticus (strain ATCC 43068 / DSM 8971 / 11B)</name>
    <dbReference type="NCBI Taxonomy" id="351607"/>
    <lineage>
        <taxon>Bacteria</taxon>
        <taxon>Bacillati</taxon>
        <taxon>Actinomycetota</taxon>
        <taxon>Actinomycetes</taxon>
        <taxon>Acidothermales</taxon>
        <taxon>Acidothermaceae</taxon>
        <taxon>Acidothermus</taxon>
    </lineage>
</organism>
<keyword evidence="10" id="KW-0511">Multifunctional enzyme</keyword>
<accession>A0LWG6</accession>
<dbReference type="InParanoid" id="A0LWG6"/>
<evidence type="ECO:0000256" key="3">
    <source>
        <dbReference type="ARBA" id="ARBA00022645"/>
    </source>
</evidence>
<dbReference type="SUPFAM" id="SSF56601">
    <property type="entry name" value="beta-lactamase/transpeptidase-like"/>
    <property type="match status" value="1"/>
</dbReference>
<dbReference type="FunCoup" id="A0LWG6">
    <property type="interactions" value="1"/>
</dbReference>
<dbReference type="GO" id="GO:0008360">
    <property type="term" value="P:regulation of cell shape"/>
    <property type="evidence" value="ECO:0007669"/>
    <property type="project" value="UniProtKB-KW"/>
</dbReference>
<dbReference type="InterPro" id="IPR036950">
    <property type="entry name" value="PBP_transglycosylase"/>
</dbReference>
<comment type="catalytic activity">
    <reaction evidence="13">
        <text>[GlcNAc-(1-&gt;4)-Mur2Ac(oyl-L-Ala-gamma-D-Glu-L-Lys-D-Ala-D-Ala)](n)-di-trans,octa-cis-undecaprenyl diphosphate + beta-D-GlcNAc-(1-&gt;4)-Mur2Ac(oyl-L-Ala-gamma-D-Glu-L-Lys-D-Ala-D-Ala)-di-trans,octa-cis-undecaprenyl diphosphate = [GlcNAc-(1-&gt;4)-Mur2Ac(oyl-L-Ala-gamma-D-Glu-L-Lys-D-Ala-D-Ala)](n+1)-di-trans,octa-cis-undecaprenyl diphosphate + di-trans,octa-cis-undecaprenyl diphosphate + H(+)</text>
        <dbReference type="Rhea" id="RHEA:23708"/>
        <dbReference type="Rhea" id="RHEA-COMP:9602"/>
        <dbReference type="Rhea" id="RHEA-COMP:9603"/>
        <dbReference type="ChEBI" id="CHEBI:15378"/>
        <dbReference type="ChEBI" id="CHEBI:58405"/>
        <dbReference type="ChEBI" id="CHEBI:60033"/>
        <dbReference type="ChEBI" id="CHEBI:78435"/>
        <dbReference type="EC" id="2.4.99.28"/>
    </reaction>
</comment>
<evidence type="ECO:0000256" key="2">
    <source>
        <dbReference type="ARBA" id="ARBA00007739"/>
    </source>
</evidence>